<evidence type="ECO:0000313" key="2">
    <source>
        <dbReference type="EMBL" id="KAG1816021.1"/>
    </source>
</evidence>
<dbReference type="OrthoDB" id="2609627at2759"/>
<name>A0A9P7EB49_9AGAM</name>
<keyword evidence="3" id="KW-1185">Reference proteome</keyword>
<gene>
    <name evidence="2" type="ORF">BJ212DRAFT_1481085</name>
</gene>
<keyword evidence="1" id="KW-0472">Membrane</keyword>
<dbReference type="AlphaFoldDB" id="A0A9P7EB49"/>
<feature type="transmembrane region" description="Helical" evidence="1">
    <location>
        <begin position="66"/>
        <end position="84"/>
    </location>
</feature>
<dbReference type="Proteomes" id="UP000807769">
    <property type="component" value="Unassembled WGS sequence"/>
</dbReference>
<accession>A0A9P7EB49</accession>
<sequence length="86" mass="9749">MDHRRIGHRHHLTSEDVAFLHGSLDKTCDSYLNELKVGLEEICGVSVSIPTVWCALQRSRYSMKKVYPFAILFCLSCLVTADHTTP</sequence>
<dbReference type="RefSeq" id="XP_041192827.1">
    <property type="nucleotide sequence ID" value="XM_041340205.1"/>
</dbReference>
<dbReference type="GeneID" id="64634221"/>
<evidence type="ECO:0000313" key="3">
    <source>
        <dbReference type="Proteomes" id="UP000807769"/>
    </source>
</evidence>
<proteinExistence type="predicted"/>
<keyword evidence="1" id="KW-1133">Transmembrane helix</keyword>
<dbReference type="EMBL" id="JABBWG010000017">
    <property type="protein sequence ID" value="KAG1816021.1"/>
    <property type="molecule type" value="Genomic_DNA"/>
</dbReference>
<comment type="caution">
    <text evidence="2">The sequence shown here is derived from an EMBL/GenBank/DDBJ whole genome shotgun (WGS) entry which is preliminary data.</text>
</comment>
<keyword evidence="1" id="KW-0812">Transmembrane</keyword>
<evidence type="ECO:0000256" key="1">
    <source>
        <dbReference type="SAM" id="Phobius"/>
    </source>
</evidence>
<organism evidence="2 3">
    <name type="scientific">Suillus subaureus</name>
    <dbReference type="NCBI Taxonomy" id="48587"/>
    <lineage>
        <taxon>Eukaryota</taxon>
        <taxon>Fungi</taxon>
        <taxon>Dikarya</taxon>
        <taxon>Basidiomycota</taxon>
        <taxon>Agaricomycotina</taxon>
        <taxon>Agaricomycetes</taxon>
        <taxon>Agaricomycetidae</taxon>
        <taxon>Boletales</taxon>
        <taxon>Suillineae</taxon>
        <taxon>Suillaceae</taxon>
        <taxon>Suillus</taxon>
    </lineage>
</organism>
<reference evidence="2" key="1">
    <citation type="journal article" date="2020" name="New Phytol.">
        <title>Comparative genomics reveals dynamic genome evolution in host specialist ectomycorrhizal fungi.</title>
        <authorList>
            <person name="Lofgren L.A."/>
            <person name="Nguyen N.H."/>
            <person name="Vilgalys R."/>
            <person name="Ruytinx J."/>
            <person name="Liao H.L."/>
            <person name="Branco S."/>
            <person name="Kuo A."/>
            <person name="LaButti K."/>
            <person name="Lipzen A."/>
            <person name="Andreopoulos W."/>
            <person name="Pangilinan J."/>
            <person name="Riley R."/>
            <person name="Hundley H."/>
            <person name="Na H."/>
            <person name="Barry K."/>
            <person name="Grigoriev I.V."/>
            <person name="Stajich J.E."/>
            <person name="Kennedy P.G."/>
        </authorList>
    </citation>
    <scope>NUCLEOTIDE SEQUENCE</scope>
    <source>
        <strain evidence="2">MN1</strain>
    </source>
</reference>
<protein>
    <submittedName>
        <fullName evidence="2">Uncharacterized protein</fullName>
    </submittedName>
</protein>